<protein>
    <submittedName>
        <fullName evidence="2">Uncharacterized protein</fullName>
    </submittedName>
</protein>
<dbReference type="Proteomes" id="UP000435138">
    <property type="component" value="Unassembled WGS sequence"/>
</dbReference>
<accession>A0A6A8AHH8</accession>
<sequence>MRPEALMKMGAATALVGFVGVLFPPEGTGVMAAILMAMGACLFGKGYGVWEERNR</sequence>
<evidence type="ECO:0000256" key="1">
    <source>
        <dbReference type="SAM" id="Phobius"/>
    </source>
</evidence>
<gene>
    <name evidence="2" type="ORF">GAO09_19590</name>
</gene>
<keyword evidence="1" id="KW-1133">Transmembrane helix</keyword>
<evidence type="ECO:0000313" key="3">
    <source>
        <dbReference type="Proteomes" id="UP000435138"/>
    </source>
</evidence>
<dbReference type="RefSeq" id="WP_153356276.1">
    <property type="nucleotide sequence ID" value="NZ_WIXI01000047.1"/>
</dbReference>
<dbReference type="EMBL" id="WIXI01000047">
    <property type="protein sequence ID" value="MQY48241.1"/>
    <property type="molecule type" value="Genomic_DNA"/>
</dbReference>
<reference evidence="2 3" key="1">
    <citation type="submission" date="2019-11" db="EMBL/GenBank/DDBJ databases">
        <title>Genome analysis of Rhizobacterium cereale a novel genus and species isolated from maize roots in North Spain.</title>
        <authorList>
            <person name="Menendez E."/>
            <person name="Flores-Felix J.D."/>
            <person name="Ramirez-Bahena M.-H."/>
            <person name="Igual J.M."/>
            <person name="Garcia-Fraile P."/>
            <person name="Peix A."/>
            <person name="Velazquez E."/>
        </authorList>
    </citation>
    <scope>NUCLEOTIDE SEQUENCE [LARGE SCALE GENOMIC DNA]</scope>
    <source>
        <strain evidence="2 3">RZME27</strain>
    </source>
</reference>
<keyword evidence="1" id="KW-0472">Membrane</keyword>
<keyword evidence="3" id="KW-1185">Reference proteome</keyword>
<feature type="transmembrane region" description="Helical" evidence="1">
    <location>
        <begin position="5"/>
        <end position="23"/>
    </location>
</feature>
<keyword evidence="1" id="KW-0812">Transmembrane</keyword>
<evidence type="ECO:0000313" key="2">
    <source>
        <dbReference type="EMBL" id="MQY48241.1"/>
    </source>
</evidence>
<dbReference type="AlphaFoldDB" id="A0A6A8AHH8"/>
<name>A0A6A8AHH8_9HYPH</name>
<feature type="transmembrane region" description="Helical" evidence="1">
    <location>
        <begin position="29"/>
        <end position="50"/>
    </location>
</feature>
<organism evidence="2 3">
    <name type="scientific">Endobacterium cereale</name>
    <dbReference type="NCBI Taxonomy" id="2663029"/>
    <lineage>
        <taxon>Bacteria</taxon>
        <taxon>Pseudomonadati</taxon>
        <taxon>Pseudomonadota</taxon>
        <taxon>Alphaproteobacteria</taxon>
        <taxon>Hyphomicrobiales</taxon>
        <taxon>Rhizobiaceae</taxon>
        <taxon>Endobacterium</taxon>
    </lineage>
</organism>
<comment type="caution">
    <text evidence="2">The sequence shown here is derived from an EMBL/GenBank/DDBJ whole genome shotgun (WGS) entry which is preliminary data.</text>
</comment>
<proteinExistence type="predicted"/>